<keyword evidence="3" id="KW-1185">Reference proteome</keyword>
<protein>
    <submittedName>
        <fullName evidence="2">DUF4019 domain-containing protein</fullName>
    </submittedName>
</protein>
<accession>A0A4Z0C5M0</accession>
<dbReference type="AlphaFoldDB" id="A0A4Z0C5M0"/>
<keyword evidence="1" id="KW-0732">Signal</keyword>
<dbReference type="InterPro" id="IPR025091">
    <property type="entry name" value="DUF4019"/>
</dbReference>
<evidence type="ECO:0000256" key="1">
    <source>
        <dbReference type="SAM" id="SignalP"/>
    </source>
</evidence>
<proteinExistence type="predicted"/>
<feature type="signal peptide" evidence="1">
    <location>
        <begin position="1"/>
        <end position="25"/>
    </location>
</feature>
<dbReference type="Pfam" id="PF13211">
    <property type="entry name" value="DUF4019"/>
    <property type="match status" value="1"/>
</dbReference>
<evidence type="ECO:0000313" key="2">
    <source>
        <dbReference type="EMBL" id="TFZ06264.1"/>
    </source>
</evidence>
<dbReference type="Proteomes" id="UP000298180">
    <property type="component" value="Unassembled WGS sequence"/>
</dbReference>
<organism evidence="2 3">
    <name type="scientific">Ramlibacter henchirensis</name>
    <dbReference type="NCBI Taxonomy" id="204072"/>
    <lineage>
        <taxon>Bacteria</taxon>
        <taxon>Pseudomonadati</taxon>
        <taxon>Pseudomonadota</taxon>
        <taxon>Betaproteobacteria</taxon>
        <taxon>Burkholderiales</taxon>
        <taxon>Comamonadaceae</taxon>
        <taxon>Ramlibacter</taxon>
    </lineage>
</organism>
<dbReference type="EMBL" id="SMLM01000001">
    <property type="protein sequence ID" value="TFZ06264.1"/>
    <property type="molecule type" value="Genomic_DNA"/>
</dbReference>
<sequence>MTLMTRPIPACAALLALALSLPAAAQLKLPGAGASPGAPAAGGAAPAASAPKAAAASGTEEKEKAGQLAAAGWLTLLDRRDWGTAWETSASMFRNAVPLANWMEGAPKARADFGALVDRAPATVAYKDRLERMPPGDYVTVIFVSKFEKRGEVQELVTTVREPDGRWRVTGYSTR</sequence>
<feature type="chain" id="PRO_5021316396" evidence="1">
    <location>
        <begin position="26"/>
        <end position="175"/>
    </location>
</feature>
<name>A0A4Z0C5M0_9BURK</name>
<evidence type="ECO:0000313" key="3">
    <source>
        <dbReference type="Proteomes" id="UP000298180"/>
    </source>
</evidence>
<reference evidence="2 3" key="1">
    <citation type="submission" date="2019-03" db="EMBL/GenBank/DDBJ databases">
        <title>Ramlibacter henchirensis DSM 14656, whole genome shotgun sequence.</title>
        <authorList>
            <person name="Zhang X."/>
            <person name="Feng G."/>
            <person name="Zhu H."/>
        </authorList>
    </citation>
    <scope>NUCLEOTIDE SEQUENCE [LARGE SCALE GENOMIC DNA]</scope>
    <source>
        <strain evidence="2 3">DSM 14656</strain>
    </source>
</reference>
<comment type="caution">
    <text evidence="2">The sequence shown here is derived from an EMBL/GenBank/DDBJ whole genome shotgun (WGS) entry which is preliminary data.</text>
</comment>
<gene>
    <name evidence="2" type="ORF">EZ313_06370</name>
</gene>